<dbReference type="AlphaFoldDB" id="A0A379TZI2"/>
<proteinExistence type="predicted"/>
<dbReference type="Proteomes" id="UP000254633">
    <property type="component" value="Unassembled WGS sequence"/>
</dbReference>
<name>A0A379TZI2_SALDZ</name>
<gene>
    <name evidence="1" type="ORF">NCTC10060_03140</name>
</gene>
<dbReference type="EMBL" id="UGXH01000003">
    <property type="protein sequence ID" value="SUG55982.1"/>
    <property type="molecule type" value="Genomic_DNA"/>
</dbReference>
<evidence type="ECO:0000313" key="1">
    <source>
        <dbReference type="EMBL" id="SUG55982.1"/>
    </source>
</evidence>
<protein>
    <submittedName>
        <fullName evidence="1">Uncharacterized protein</fullName>
    </submittedName>
</protein>
<sequence>MAVENRERLNEILRELKDGMSSNPISVREFIIWFGAERRGYMVAYKFAKH</sequence>
<accession>A0A379TZI2</accession>
<evidence type="ECO:0000313" key="2">
    <source>
        <dbReference type="Proteomes" id="UP000254633"/>
    </source>
</evidence>
<reference evidence="1 2" key="1">
    <citation type="submission" date="2018-06" db="EMBL/GenBank/DDBJ databases">
        <authorList>
            <consortium name="Pathogen Informatics"/>
            <person name="Doyle S."/>
        </authorList>
    </citation>
    <scope>NUCLEOTIDE SEQUENCE [LARGE SCALE GENOMIC DNA]</scope>
    <source>
        <strain evidence="1 2">NCTC10060</strain>
    </source>
</reference>
<organism evidence="1 2">
    <name type="scientific">Salmonella diarizonae</name>
    <dbReference type="NCBI Taxonomy" id="59204"/>
    <lineage>
        <taxon>Bacteria</taxon>
        <taxon>Pseudomonadati</taxon>
        <taxon>Pseudomonadota</taxon>
        <taxon>Gammaproteobacteria</taxon>
        <taxon>Enterobacterales</taxon>
        <taxon>Enterobacteriaceae</taxon>
        <taxon>Salmonella</taxon>
    </lineage>
</organism>